<name>A0A3N1GAE7_9ACTN</name>
<evidence type="ECO:0000313" key="4">
    <source>
        <dbReference type="EMBL" id="ROP27210.1"/>
    </source>
</evidence>
<feature type="domain" description="Nudix hydrolase" evidence="3">
    <location>
        <begin position="5"/>
        <end position="136"/>
    </location>
</feature>
<dbReference type="PROSITE" id="PS51462">
    <property type="entry name" value="NUDIX"/>
    <property type="match status" value="1"/>
</dbReference>
<dbReference type="InterPro" id="IPR000086">
    <property type="entry name" value="NUDIX_hydrolase_dom"/>
</dbReference>
<dbReference type="GO" id="GO:0016787">
    <property type="term" value="F:hydrolase activity"/>
    <property type="evidence" value="ECO:0007669"/>
    <property type="project" value="UniProtKB-KW"/>
</dbReference>
<dbReference type="PANTHER" id="PTHR43046">
    <property type="entry name" value="GDP-MANNOSE MANNOSYL HYDROLASE"/>
    <property type="match status" value="1"/>
</dbReference>
<dbReference type="InParanoid" id="A0A3N1GAE7"/>
<protein>
    <submittedName>
        <fullName evidence="4">ADP-ribose pyrophosphatase YjhB (NUDIX family)</fullName>
    </submittedName>
</protein>
<accession>A0A3N1GAE7</accession>
<keyword evidence="5" id="KW-1185">Reference proteome</keyword>
<dbReference type="InterPro" id="IPR015797">
    <property type="entry name" value="NUDIX_hydrolase-like_dom_sf"/>
</dbReference>
<evidence type="ECO:0000259" key="3">
    <source>
        <dbReference type="PROSITE" id="PS51462"/>
    </source>
</evidence>
<dbReference type="SUPFAM" id="SSF55811">
    <property type="entry name" value="Nudix"/>
    <property type="match status" value="1"/>
</dbReference>
<dbReference type="Gene3D" id="3.90.79.10">
    <property type="entry name" value="Nucleoside Triphosphate Pyrophosphohydrolase"/>
    <property type="match status" value="1"/>
</dbReference>
<keyword evidence="2" id="KW-0378">Hydrolase</keyword>
<dbReference type="PANTHER" id="PTHR43046:SF14">
    <property type="entry name" value="MUTT_NUDIX FAMILY PROTEIN"/>
    <property type="match status" value="1"/>
</dbReference>
<comment type="cofactor">
    <cofactor evidence="1">
        <name>Mg(2+)</name>
        <dbReference type="ChEBI" id="CHEBI:18420"/>
    </cofactor>
</comment>
<evidence type="ECO:0000256" key="2">
    <source>
        <dbReference type="ARBA" id="ARBA00022801"/>
    </source>
</evidence>
<reference evidence="4 5" key="1">
    <citation type="journal article" date="2015" name="Stand. Genomic Sci.">
        <title>Genomic Encyclopedia of Bacterial and Archaeal Type Strains, Phase III: the genomes of soil and plant-associated and newly described type strains.</title>
        <authorList>
            <person name="Whitman W.B."/>
            <person name="Woyke T."/>
            <person name="Klenk H.P."/>
            <person name="Zhou Y."/>
            <person name="Lilburn T.G."/>
            <person name="Beck B.J."/>
            <person name="De Vos P."/>
            <person name="Vandamme P."/>
            <person name="Eisen J.A."/>
            <person name="Garrity G."/>
            <person name="Hugenholtz P."/>
            <person name="Kyrpides N.C."/>
        </authorList>
    </citation>
    <scope>NUCLEOTIDE SEQUENCE [LARGE SCALE GENOMIC DNA]</scope>
    <source>
        <strain evidence="4 5">CECT 7306</strain>
    </source>
</reference>
<evidence type="ECO:0000313" key="5">
    <source>
        <dbReference type="Proteomes" id="UP000276232"/>
    </source>
</evidence>
<dbReference type="EMBL" id="RJKN01000007">
    <property type="protein sequence ID" value="ROP27210.1"/>
    <property type="molecule type" value="Genomic_DNA"/>
</dbReference>
<sequence>MDDVVLRPVAGVVARDADGRVLLVRRRDDGTWGLPGGGVEAGETWARAAVRECREESGWEVRVDGLLGVYSDPATQVHRYPDGARRHVVGVVVTAVALRRVGAPDDEVTEVGFFAPDRLPSPLFAPDAPVLADVVSGRPPPHLR</sequence>
<dbReference type="Proteomes" id="UP000276232">
    <property type="component" value="Unassembled WGS sequence"/>
</dbReference>
<evidence type="ECO:0000256" key="1">
    <source>
        <dbReference type="ARBA" id="ARBA00001946"/>
    </source>
</evidence>
<dbReference type="RefSeq" id="WP_123380804.1">
    <property type="nucleotide sequence ID" value="NZ_RJKN01000007.1"/>
</dbReference>
<dbReference type="AlphaFoldDB" id="A0A3N1GAE7"/>
<gene>
    <name evidence="4" type="ORF">EDC03_2734</name>
</gene>
<dbReference type="InterPro" id="IPR020476">
    <property type="entry name" value="Nudix_hydrolase"/>
</dbReference>
<proteinExistence type="predicted"/>
<comment type="caution">
    <text evidence="4">The sequence shown here is derived from an EMBL/GenBank/DDBJ whole genome shotgun (WGS) entry which is preliminary data.</text>
</comment>
<dbReference type="OrthoDB" id="3295713at2"/>
<dbReference type="Pfam" id="PF00293">
    <property type="entry name" value="NUDIX"/>
    <property type="match status" value="1"/>
</dbReference>
<organism evidence="4 5">
    <name type="scientific">Pseudokineococcus lusitanus</name>
    <dbReference type="NCBI Taxonomy" id="763993"/>
    <lineage>
        <taxon>Bacteria</taxon>
        <taxon>Bacillati</taxon>
        <taxon>Actinomycetota</taxon>
        <taxon>Actinomycetes</taxon>
        <taxon>Kineosporiales</taxon>
        <taxon>Kineosporiaceae</taxon>
        <taxon>Pseudokineococcus</taxon>
    </lineage>
</organism>
<dbReference type="PRINTS" id="PR00502">
    <property type="entry name" value="NUDIXFAMILY"/>
</dbReference>